<reference evidence="5" key="1">
    <citation type="submission" date="2012-06" db="EMBL/GenBank/DDBJ databases">
        <title>The complete genome of Flexibacter litoralis DSM 6794.</title>
        <authorList>
            <person name="Lucas S."/>
            <person name="Copeland A."/>
            <person name="Lapidus A."/>
            <person name="Glavina del Rio T."/>
            <person name="Dalin E."/>
            <person name="Tice H."/>
            <person name="Bruce D."/>
            <person name="Goodwin L."/>
            <person name="Pitluck S."/>
            <person name="Peters L."/>
            <person name="Ovchinnikova G."/>
            <person name="Lu M."/>
            <person name="Kyrpides N."/>
            <person name="Mavromatis K."/>
            <person name="Ivanova N."/>
            <person name="Brettin T."/>
            <person name="Detter J.C."/>
            <person name="Han C."/>
            <person name="Larimer F."/>
            <person name="Land M."/>
            <person name="Hauser L."/>
            <person name="Markowitz V."/>
            <person name="Cheng J.-F."/>
            <person name="Hugenholtz P."/>
            <person name="Woyke T."/>
            <person name="Wu D."/>
            <person name="Spring S."/>
            <person name="Lang E."/>
            <person name="Kopitz M."/>
            <person name="Brambilla E."/>
            <person name="Klenk H.-P."/>
            <person name="Eisen J.A."/>
        </authorList>
    </citation>
    <scope>NUCLEOTIDE SEQUENCE [LARGE SCALE GENOMIC DNA]</scope>
    <source>
        <strain evidence="5">ATCC 23117 / DSM 6794 / NBRC 15988 / NCIMB 1366 / Sio-4</strain>
    </source>
</reference>
<dbReference type="Pfam" id="PF12799">
    <property type="entry name" value="LRR_4"/>
    <property type="match status" value="2"/>
</dbReference>
<dbReference type="PROSITE" id="PS51450">
    <property type="entry name" value="LRR"/>
    <property type="match status" value="2"/>
</dbReference>
<dbReference type="EMBL" id="CP003345">
    <property type="protein sequence ID" value="AFM03822.1"/>
    <property type="molecule type" value="Genomic_DNA"/>
</dbReference>
<feature type="signal peptide" evidence="3">
    <location>
        <begin position="1"/>
        <end position="23"/>
    </location>
</feature>
<dbReference type="InterPro" id="IPR001611">
    <property type="entry name" value="Leu-rich_rpt"/>
</dbReference>
<evidence type="ECO:0000313" key="5">
    <source>
        <dbReference type="Proteomes" id="UP000006054"/>
    </source>
</evidence>
<protein>
    <recommendedName>
        <fullName evidence="6">Leucine Rich Repeat (LRR)-containing protein</fullName>
    </recommendedName>
</protein>
<keyword evidence="5" id="KW-1185">Reference proteome</keyword>
<dbReference type="Gene3D" id="3.80.10.10">
    <property type="entry name" value="Ribonuclease Inhibitor"/>
    <property type="match status" value="4"/>
</dbReference>
<dbReference type="AlphaFoldDB" id="I4AIN7"/>
<evidence type="ECO:0008006" key="6">
    <source>
        <dbReference type="Google" id="ProtNLM"/>
    </source>
</evidence>
<accession>I4AIN7</accession>
<evidence type="ECO:0000256" key="2">
    <source>
        <dbReference type="ARBA" id="ARBA00022737"/>
    </source>
</evidence>
<dbReference type="InterPro" id="IPR050836">
    <property type="entry name" value="SDS22/Internalin_LRR"/>
</dbReference>
<dbReference type="SUPFAM" id="SSF52058">
    <property type="entry name" value="L domain-like"/>
    <property type="match status" value="2"/>
</dbReference>
<evidence type="ECO:0000256" key="1">
    <source>
        <dbReference type="ARBA" id="ARBA00022614"/>
    </source>
</evidence>
<proteinExistence type="predicted"/>
<dbReference type="KEGG" id="fli:Fleli_1391"/>
<dbReference type="Proteomes" id="UP000006054">
    <property type="component" value="Chromosome"/>
</dbReference>
<evidence type="ECO:0000256" key="3">
    <source>
        <dbReference type="SAM" id="SignalP"/>
    </source>
</evidence>
<dbReference type="InterPro" id="IPR032675">
    <property type="entry name" value="LRR_dom_sf"/>
</dbReference>
<dbReference type="STRING" id="880071.Fleli_1391"/>
<dbReference type="InterPro" id="IPR025875">
    <property type="entry name" value="Leu-rich_rpt_4"/>
</dbReference>
<gene>
    <name evidence="4" type="ordered locus">Fleli_1391</name>
</gene>
<dbReference type="PANTHER" id="PTHR46652">
    <property type="entry name" value="LEUCINE-RICH REPEAT AND IQ DOMAIN-CONTAINING PROTEIN 1-RELATED"/>
    <property type="match status" value="1"/>
</dbReference>
<dbReference type="HOGENOM" id="CLU_346036_0_0_10"/>
<organism evidence="4 5">
    <name type="scientific">Bernardetia litoralis (strain ATCC 23117 / DSM 6794 / NBRC 15988 / NCIMB 1366 / Fx l1 / Sio-4)</name>
    <name type="common">Flexibacter litoralis</name>
    <dbReference type="NCBI Taxonomy" id="880071"/>
    <lineage>
        <taxon>Bacteria</taxon>
        <taxon>Pseudomonadati</taxon>
        <taxon>Bacteroidota</taxon>
        <taxon>Cytophagia</taxon>
        <taxon>Cytophagales</taxon>
        <taxon>Bernardetiaceae</taxon>
        <taxon>Bernardetia</taxon>
    </lineage>
</organism>
<keyword evidence="3" id="KW-0732">Signal</keyword>
<dbReference type="RefSeq" id="WP_014797279.1">
    <property type="nucleotide sequence ID" value="NC_018018.1"/>
</dbReference>
<sequence length="831" mass="94289" precursor="true">MVINFRSFLLCLLMAFSTTILFAQKNTDKTEKDKKTQGDQLEPEQLEEYEGRVRSLVSFMQFMYNTLGEEESSVRDKETIVNQSFLKIFKDRDVQIEDDLIEKRDLWMNKNVQSYLKDVDFFYKNITFEYTVSSIAHRIAPDGTIFFTATANRALEGTNFKDEKVKNNLPRYVEISYDPESQDMKIISIYTSQANETEVLRSWWNDLPVEWLAIFSNHVTIPVGDSISNSQLHSIVGMEVLDISNNPTVIDIQPVSRLMKLKTFKCANTQVSNLFPLRSITNLEVLDASNTPVQDLLALTYATNLRELNVSNTKVSEIKTLEYLTHLERLDMSVTGVSSLEALGKIEGSVLKELRITKTKVANLAPLKNVSTLQFLETSFTPITSISALSESKELERLDISNTNVSSLEPLSKLAKLRLLYANNTKISSLKPLTSIAALERVYCDNTGVKLGQAQELTKSKSNILVVYESEALQNWWKTLSLDWKEVFKTASKLSSPNPTKEELATLSRITKIDAKGQSIKTVEPLRIFEGLKEINISRTKVTDITALRDLIALEILEANNTKISDVSSLQSLDKLKKLDIENTAVSDISPLQNLTNLEFIYADGSALKDELVAAFLNKNPSTVVIYKTVTLNNWWTGLSESWKTALKKHVKIEAQPNKEDLHAMIYLESINLDGISDIRDLQPLQMSVRLRELSFVRTSVSNLSPIKNISTLRILRFSETPVSNLEPITTLRDLEQLVFENTPVESLETMGAFKNLKRLNCAGTQIKTLKCLEPLKELTELSCNTTKLRNLKGLDNMRKLEILRSYNTKISSKKVDDFKKDHPRCEVIYY</sequence>
<name>I4AIN7_BERLS</name>
<dbReference type="SUPFAM" id="SSF52075">
    <property type="entry name" value="Outer arm dynein light chain 1"/>
    <property type="match status" value="1"/>
</dbReference>
<dbReference type="OrthoDB" id="1490745at2"/>
<keyword evidence="1" id="KW-0433">Leucine-rich repeat</keyword>
<dbReference type="eggNOG" id="COG4886">
    <property type="taxonomic scope" value="Bacteria"/>
</dbReference>
<dbReference type="PANTHER" id="PTHR46652:SF3">
    <property type="entry name" value="LEUCINE-RICH REPEAT-CONTAINING PROTEIN 9"/>
    <property type="match status" value="1"/>
</dbReference>
<keyword evidence="2" id="KW-0677">Repeat</keyword>
<feature type="chain" id="PRO_5003685328" description="Leucine Rich Repeat (LRR)-containing protein" evidence="3">
    <location>
        <begin position="24"/>
        <end position="831"/>
    </location>
</feature>
<evidence type="ECO:0000313" key="4">
    <source>
        <dbReference type="EMBL" id="AFM03822.1"/>
    </source>
</evidence>